<dbReference type="Proteomes" id="UP001334084">
    <property type="component" value="Chromosome 10"/>
</dbReference>
<dbReference type="InterPro" id="IPR037782">
    <property type="entry name" value="Spt7"/>
</dbReference>
<evidence type="ECO:0000256" key="1">
    <source>
        <dbReference type="ARBA" id="ARBA00023117"/>
    </source>
</evidence>
<dbReference type="GO" id="GO:0006357">
    <property type="term" value="P:regulation of transcription by RNA polymerase II"/>
    <property type="evidence" value="ECO:0007669"/>
    <property type="project" value="TreeGrafter"/>
</dbReference>
<dbReference type="Gene3D" id="1.20.920.10">
    <property type="entry name" value="Bromodomain-like"/>
    <property type="match status" value="1"/>
</dbReference>
<keyword evidence="5" id="KW-1185">Reference proteome</keyword>
<dbReference type="PANTHER" id="PTHR47343">
    <property type="entry name" value="TRANSCRIPTIONAL ACTIVATOR SPT7"/>
    <property type="match status" value="1"/>
</dbReference>
<dbReference type="InterPro" id="IPR018359">
    <property type="entry name" value="Bromodomain_CS"/>
</dbReference>
<dbReference type="GO" id="GO:0006325">
    <property type="term" value="P:chromatin organization"/>
    <property type="evidence" value="ECO:0007669"/>
    <property type="project" value="UniProtKB-ARBA"/>
</dbReference>
<dbReference type="KEGG" id="vnx:VNE69_10024"/>
<accession>A0AAX4JFC4</accession>
<dbReference type="GeneID" id="90542506"/>
<dbReference type="GO" id="GO:0000124">
    <property type="term" value="C:SAGA complex"/>
    <property type="evidence" value="ECO:0007669"/>
    <property type="project" value="InterPro"/>
</dbReference>
<dbReference type="AlphaFoldDB" id="A0AAX4JFC4"/>
<organism evidence="4 5">
    <name type="scientific">Vairimorpha necatrix</name>
    <dbReference type="NCBI Taxonomy" id="6039"/>
    <lineage>
        <taxon>Eukaryota</taxon>
        <taxon>Fungi</taxon>
        <taxon>Fungi incertae sedis</taxon>
        <taxon>Microsporidia</taxon>
        <taxon>Nosematidae</taxon>
        <taxon>Vairimorpha</taxon>
    </lineage>
</organism>
<dbReference type="SMART" id="SM00297">
    <property type="entry name" value="BROMO"/>
    <property type="match status" value="1"/>
</dbReference>
<dbReference type="PRINTS" id="PR00503">
    <property type="entry name" value="BROMODOMAIN"/>
</dbReference>
<protein>
    <submittedName>
        <fullName evidence="4">Transcriptional activator SPT7</fullName>
    </submittedName>
</protein>
<dbReference type="PROSITE" id="PS00633">
    <property type="entry name" value="BROMODOMAIN_1"/>
    <property type="match status" value="1"/>
</dbReference>
<feature type="domain" description="Bromo" evidence="3">
    <location>
        <begin position="37"/>
        <end position="105"/>
    </location>
</feature>
<sequence length="191" mass="22224">MSKKINKCLLSIVEITPYIYKYYILPTKMNDILSIIKGYPQAHIFLNKVTKKEAPDYHLIIKEPMDLGTVQKKIGTYKDYDEFKKDLDLIWSNCLRYNAGPYFIKCANTMKRAVENAEISRLPVEKNNFFFDKIFEGPGFCKIEGLDHVVCKILKEQGCDRINKSALDILVDVYKKKIIELINNTKKTDKI</sequence>
<keyword evidence="1 2" id="KW-0103">Bromodomain</keyword>
<gene>
    <name evidence="4" type="ORF">VNE69_10024</name>
</gene>
<dbReference type="CDD" id="cd00076">
    <property type="entry name" value="HFD_SF"/>
    <property type="match status" value="1"/>
</dbReference>
<dbReference type="PROSITE" id="PS50014">
    <property type="entry name" value="BROMODOMAIN_2"/>
    <property type="match status" value="1"/>
</dbReference>
<evidence type="ECO:0000256" key="2">
    <source>
        <dbReference type="PROSITE-ProRule" id="PRU00035"/>
    </source>
</evidence>
<dbReference type="GO" id="GO:0046695">
    <property type="term" value="C:SLIK (SAGA-like) complex"/>
    <property type="evidence" value="ECO:0007669"/>
    <property type="project" value="InterPro"/>
</dbReference>
<proteinExistence type="predicted"/>
<evidence type="ECO:0000313" key="5">
    <source>
        <dbReference type="Proteomes" id="UP001334084"/>
    </source>
</evidence>
<dbReference type="Pfam" id="PF00439">
    <property type="entry name" value="Bromodomain"/>
    <property type="match status" value="1"/>
</dbReference>
<reference evidence="4" key="1">
    <citation type="journal article" date="2024" name="BMC Genomics">
        <title>Functional annotation of a divergent genome using sequence and structure-based similarity.</title>
        <authorList>
            <person name="Svedberg D."/>
            <person name="Winiger R.R."/>
            <person name="Berg A."/>
            <person name="Sharma H."/>
            <person name="Tellgren-Roth C."/>
            <person name="Debrunner-Vossbrinck B.A."/>
            <person name="Vossbrinck C.R."/>
            <person name="Barandun J."/>
        </authorList>
    </citation>
    <scope>NUCLEOTIDE SEQUENCE</scope>
    <source>
        <strain evidence="4">Illinois isolate</strain>
    </source>
</reference>
<dbReference type="PANTHER" id="PTHR47343:SF1">
    <property type="entry name" value="TRANSCRIPTIONAL ACTIVATOR SPT7"/>
    <property type="match status" value="1"/>
</dbReference>
<dbReference type="SUPFAM" id="SSF47370">
    <property type="entry name" value="Bromodomain"/>
    <property type="match status" value="1"/>
</dbReference>
<dbReference type="EMBL" id="CP142735">
    <property type="protein sequence ID" value="WUR04672.1"/>
    <property type="molecule type" value="Genomic_DNA"/>
</dbReference>
<evidence type="ECO:0000313" key="4">
    <source>
        <dbReference type="EMBL" id="WUR04672.1"/>
    </source>
</evidence>
<evidence type="ECO:0000259" key="3">
    <source>
        <dbReference type="PROSITE" id="PS50014"/>
    </source>
</evidence>
<dbReference type="RefSeq" id="XP_065330817.1">
    <property type="nucleotide sequence ID" value="XM_065474745.1"/>
</dbReference>
<dbReference type="InterPro" id="IPR036427">
    <property type="entry name" value="Bromodomain-like_sf"/>
</dbReference>
<dbReference type="InterPro" id="IPR001487">
    <property type="entry name" value="Bromodomain"/>
</dbReference>
<name>A0AAX4JFC4_9MICR</name>
<dbReference type="GO" id="GO:0005198">
    <property type="term" value="F:structural molecule activity"/>
    <property type="evidence" value="ECO:0007669"/>
    <property type="project" value="TreeGrafter"/>
</dbReference>